<comment type="similarity">
    <text evidence="1">Belongs to the heat shock protein 70 family.</text>
</comment>
<keyword evidence="2" id="KW-0547">Nucleotide-binding</keyword>
<evidence type="ECO:0000256" key="1">
    <source>
        <dbReference type="ARBA" id="ARBA00007381"/>
    </source>
</evidence>
<feature type="non-terminal residue" evidence="4">
    <location>
        <position position="1"/>
    </location>
</feature>
<dbReference type="Proteomes" id="UP000335636">
    <property type="component" value="Unassembled WGS sequence"/>
</dbReference>
<dbReference type="Gene3D" id="1.20.1270.10">
    <property type="match status" value="1"/>
</dbReference>
<keyword evidence="5" id="KW-1185">Reference proteome</keyword>
<dbReference type="EMBL" id="CABDUW010000859">
    <property type="protein sequence ID" value="VTJ76093.1"/>
    <property type="molecule type" value="Genomic_DNA"/>
</dbReference>
<dbReference type="SUPFAM" id="SSF100934">
    <property type="entry name" value="Heat shock protein 70kD (HSP70), C-terminal subdomain"/>
    <property type="match status" value="1"/>
</dbReference>
<sequence>IEKMVNDVEKFAEEDKRLKECTDTRNELESYAYTLKYQIGDKEKLGGKLSSEDKETMEKAVEEKIEWLETTKKLTLKTSKLKRRN</sequence>
<keyword evidence="3" id="KW-0067">ATP-binding</keyword>
<dbReference type="Pfam" id="PF00012">
    <property type="entry name" value="HSP70"/>
    <property type="match status" value="1"/>
</dbReference>
<dbReference type="AlphaFoldDB" id="A0A5E4C2I5"/>
<name>A0A5E4C2I5_MARMO</name>
<evidence type="ECO:0000256" key="2">
    <source>
        <dbReference type="ARBA" id="ARBA00022741"/>
    </source>
</evidence>
<evidence type="ECO:0000313" key="5">
    <source>
        <dbReference type="Proteomes" id="UP000335636"/>
    </source>
</evidence>
<gene>
    <name evidence="4" type="ORF">MONAX_5E020434</name>
</gene>
<evidence type="ECO:0000313" key="4">
    <source>
        <dbReference type="EMBL" id="VTJ76093.1"/>
    </source>
</evidence>
<organism evidence="4 5">
    <name type="scientific">Marmota monax</name>
    <name type="common">Woodchuck</name>
    <dbReference type="NCBI Taxonomy" id="9995"/>
    <lineage>
        <taxon>Eukaryota</taxon>
        <taxon>Metazoa</taxon>
        <taxon>Chordata</taxon>
        <taxon>Craniata</taxon>
        <taxon>Vertebrata</taxon>
        <taxon>Euteleostomi</taxon>
        <taxon>Mammalia</taxon>
        <taxon>Eutheria</taxon>
        <taxon>Euarchontoglires</taxon>
        <taxon>Glires</taxon>
        <taxon>Rodentia</taxon>
        <taxon>Sciuromorpha</taxon>
        <taxon>Sciuridae</taxon>
        <taxon>Xerinae</taxon>
        <taxon>Marmotini</taxon>
        <taxon>Marmota</taxon>
    </lineage>
</organism>
<evidence type="ECO:0000256" key="3">
    <source>
        <dbReference type="ARBA" id="ARBA00022840"/>
    </source>
</evidence>
<accession>A0A5E4C2I5</accession>
<reference evidence="4" key="1">
    <citation type="submission" date="2019-04" db="EMBL/GenBank/DDBJ databases">
        <authorList>
            <person name="Alioto T."/>
            <person name="Alioto T."/>
        </authorList>
    </citation>
    <scope>NUCLEOTIDE SEQUENCE [LARGE SCALE GENOMIC DNA]</scope>
</reference>
<proteinExistence type="inferred from homology"/>
<comment type="caution">
    <text evidence="4">The sequence shown here is derived from an EMBL/GenBank/DDBJ whole genome shotgun (WGS) entry which is preliminary data.</text>
</comment>
<protein>
    <submittedName>
        <fullName evidence="4">Uncharacterized protein</fullName>
    </submittedName>
</protein>
<dbReference type="InterPro" id="IPR013126">
    <property type="entry name" value="Hsp_70_fam"/>
</dbReference>
<dbReference type="InterPro" id="IPR029048">
    <property type="entry name" value="HSP70_C_sf"/>
</dbReference>
<dbReference type="GO" id="GO:0140662">
    <property type="term" value="F:ATP-dependent protein folding chaperone"/>
    <property type="evidence" value="ECO:0007669"/>
    <property type="project" value="InterPro"/>
</dbReference>
<dbReference type="GO" id="GO:0005524">
    <property type="term" value="F:ATP binding"/>
    <property type="evidence" value="ECO:0007669"/>
    <property type="project" value="UniProtKB-KW"/>
</dbReference>